<gene>
    <name evidence="1" type="ORF">IAG11_24515</name>
</gene>
<dbReference type="SUPFAM" id="SSF53706">
    <property type="entry name" value="Formate dehydrogenase/DMSO reductase, domains 1-3"/>
    <property type="match status" value="1"/>
</dbReference>
<protein>
    <submittedName>
        <fullName evidence="1">CbbBc protein</fullName>
    </submittedName>
</protein>
<dbReference type="Proteomes" id="UP000634608">
    <property type="component" value="Unassembled WGS sequence"/>
</dbReference>
<sequence length="84" mass="9387">SHLVCGKDALILPCLGRTEIDEQLHGPQAITVEDSMSNVHLSAGRNTPISKNILSEPDIVARMAEAVLPESQIKWKWYIESYDR</sequence>
<reference evidence="1" key="1">
    <citation type="submission" date="2020-08" db="EMBL/GenBank/DDBJ databases">
        <title>Diversity of carbapenem-resistant Acinetobacter baumannii and bacteriophage-mediated spread of the Oxa23 carbapenemase.</title>
        <authorList>
            <person name="Abouelfetouh A."/>
            <person name="Mattock J."/>
            <person name="Turner D."/>
            <person name="Li E."/>
            <person name="Evans B.A."/>
        </authorList>
    </citation>
    <scope>NUCLEOTIDE SEQUENCE</scope>
    <source>
        <strain evidence="1">A86</strain>
    </source>
</reference>
<feature type="non-terminal residue" evidence="1">
    <location>
        <position position="1"/>
    </location>
</feature>
<dbReference type="AlphaFoldDB" id="A0A8I0KDK8"/>
<feature type="non-terminal residue" evidence="1">
    <location>
        <position position="84"/>
    </location>
</feature>
<organism evidence="1 2">
    <name type="scientific">Acinetobacter baumannii</name>
    <dbReference type="NCBI Taxonomy" id="470"/>
    <lineage>
        <taxon>Bacteria</taxon>
        <taxon>Pseudomonadati</taxon>
        <taxon>Pseudomonadota</taxon>
        <taxon>Gammaproteobacteria</taxon>
        <taxon>Moraxellales</taxon>
        <taxon>Moraxellaceae</taxon>
        <taxon>Acinetobacter</taxon>
        <taxon>Acinetobacter calcoaceticus/baumannii complex</taxon>
    </lineage>
</organism>
<proteinExistence type="predicted"/>
<evidence type="ECO:0000313" key="1">
    <source>
        <dbReference type="EMBL" id="MBD0222980.1"/>
    </source>
</evidence>
<name>A0A8I0KDK8_ACIBA</name>
<accession>A0A8I0KDK8</accession>
<dbReference type="EMBL" id="JACSVK010000965">
    <property type="protein sequence ID" value="MBD0222980.1"/>
    <property type="molecule type" value="Genomic_DNA"/>
</dbReference>
<comment type="caution">
    <text evidence="1">The sequence shown here is derived from an EMBL/GenBank/DDBJ whole genome shotgun (WGS) entry which is preliminary data.</text>
</comment>
<evidence type="ECO:0000313" key="2">
    <source>
        <dbReference type="Proteomes" id="UP000634608"/>
    </source>
</evidence>